<proteinExistence type="predicted"/>
<evidence type="ECO:0000256" key="1">
    <source>
        <dbReference type="ARBA" id="ARBA00023002"/>
    </source>
</evidence>
<evidence type="ECO:0000313" key="6">
    <source>
        <dbReference type="Proteomes" id="UP000199639"/>
    </source>
</evidence>
<reference evidence="4 6" key="1">
    <citation type="submission" date="2016-10" db="EMBL/GenBank/DDBJ databases">
        <authorList>
            <person name="Varghese N."/>
            <person name="Submissions S."/>
        </authorList>
    </citation>
    <scope>NUCLEOTIDE SEQUENCE [LARGE SCALE GENOMIC DNA]</scope>
    <source>
        <strain evidence="4 6">CGMCC 1.11215</strain>
    </source>
</reference>
<gene>
    <name evidence="5" type="ORF">E3O21_08385</name>
    <name evidence="4" type="ORF">SAMN05216368_101267</name>
</gene>
<dbReference type="InterPro" id="IPR015590">
    <property type="entry name" value="Aldehyde_DH_dom"/>
</dbReference>
<dbReference type="STRING" id="1424659.SAMN05216368_101267"/>
<dbReference type="EMBL" id="SOFD01000024">
    <property type="protein sequence ID" value="TFB77679.1"/>
    <property type="molecule type" value="Genomic_DNA"/>
</dbReference>
<sequence>MSTTAPHAVAGVDASFDPHTGLQRGSVKHTSPSMVDRVLLRAVNAAPLLAATAPAVRARWLAAVADALSVHQEELAVLGDEETGLGLPRLRGEIAGAGQSLLFYASVAVEGSYLAASMDVVSDTVTLARWNVPVGPVAVFGASNFPFGFGVFGHDVASALAAGCPVIVKAHPAHPRLSVKVASIARDALRAAGAPEGTYDCVTGFNAGLQLVDSLAVKTISFTGSQRGGMALRDRAAARGVPVFAEMGTINPAFVTSAAAESPAAAENIAAGFVASFTLGAGQFCTKPGLIFVPAGSGMFDAVARLVGEVAPAPLLTAGIEAGFTSGIAELSAVAGVMVAAPSDDGDGYAAAAHVFRVALADLMPGSRLLEECFGPVALVCEYDYAGEVMDVLAGLQGSLAASVFTGGPDDSETATVVARMLPNVGRVTLNAWPTGVANTWSQQHGGPWPATSRPEATSVGGGALARFVRPVALQNPDLQTLPVFLATENPWKIPCRIDGVLLLPVPSSFAPKDRS</sequence>
<evidence type="ECO:0000259" key="3">
    <source>
        <dbReference type="Pfam" id="PF00171"/>
    </source>
</evidence>
<name>A0A4R8V4R4_9MICO</name>
<dbReference type="PANTHER" id="PTHR43353:SF3">
    <property type="entry name" value="ALDEHYDE DEHYDROGENASE-RELATED"/>
    <property type="match status" value="1"/>
</dbReference>
<organism evidence="4 6">
    <name type="scientific">Cryobacterium flavum</name>
    <dbReference type="NCBI Taxonomy" id="1424659"/>
    <lineage>
        <taxon>Bacteria</taxon>
        <taxon>Bacillati</taxon>
        <taxon>Actinomycetota</taxon>
        <taxon>Actinomycetes</taxon>
        <taxon>Micrococcales</taxon>
        <taxon>Microbacteriaceae</taxon>
        <taxon>Cryobacterium</taxon>
    </lineage>
</organism>
<dbReference type="RefSeq" id="WP_092338460.1">
    <property type="nucleotide sequence ID" value="NZ_FNIB01000001.1"/>
</dbReference>
<evidence type="ECO:0000313" key="7">
    <source>
        <dbReference type="Proteomes" id="UP000298252"/>
    </source>
</evidence>
<protein>
    <submittedName>
        <fullName evidence="5">Aldehyde dehydrogenase family protein</fullName>
    </submittedName>
    <submittedName>
        <fullName evidence="4">NADP-dependent aldehyde dehydrogenase</fullName>
    </submittedName>
</protein>
<keyword evidence="1" id="KW-0560">Oxidoreductase</keyword>
<dbReference type="InterPro" id="IPR016161">
    <property type="entry name" value="Ald_DH/histidinol_DH"/>
</dbReference>
<dbReference type="Proteomes" id="UP000199639">
    <property type="component" value="Unassembled WGS sequence"/>
</dbReference>
<evidence type="ECO:0000313" key="5">
    <source>
        <dbReference type="EMBL" id="TFB77679.1"/>
    </source>
</evidence>
<dbReference type="Proteomes" id="UP000298252">
    <property type="component" value="Unassembled WGS sequence"/>
</dbReference>
<dbReference type="AlphaFoldDB" id="A0A4R8V4R4"/>
<accession>A0A4R8V4R4</accession>
<dbReference type="PANTHER" id="PTHR43353">
    <property type="entry name" value="SUCCINATE-SEMIALDEHYDE DEHYDROGENASE, MITOCHONDRIAL"/>
    <property type="match status" value="1"/>
</dbReference>
<dbReference type="InterPro" id="IPR050740">
    <property type="entry name" value="Aldehyde_DH_Superfamily"/>
</dbReference>
<dbReference type="InterPro" id="IPR016162">
    <property type="entry name" value="Ald_DH_N"/>
</dbReference>
<dbReference type="SUPFAM" id="SSF53720">
    <property type="entry name" value="ALDH-like"/>
    <property type="match status" value="1"/>
</dbReference>
<keyword evidence="7" id="KW-1185">Reference proteome</keyword>
<dbReference type="Gene3D" id="3.40.309.10">
    <property type="entry name" value="Aldehyde Dehydrogenase, Chain A, domain 2"/>
    <property type="match status" value="1"/>
</dbReference>
<dbReference type="EMBL" id="FNIB01000001">
    <property type="protein sequence ID" value="SDM54361.1"/>
    <property type="molecule type" value="Genomic_DNA"/>
</dbReference>
<dbReference type="Pfam" id="PF00171">
    <property type="entry name" value="Aldedh"/>
    <property type="match status" value="1"/>
</dbReference>
<reference evidence="5 7" key="2">
    <citation type="submission" date="2019-03" db="EMBL/GenBank/DDBJ databases">
        <title>Genomics of glacier-inhabiting Cryobacterium strains.</title>
        <authorList>
            <person name="Liu Q."/>
            <person name="Xin Y.-H."/>
        </authorList>
    </citation>
    <scope>NUCLEOTIDE SEQUENCE [LARGE SCALE GENOMIC DNA]</scope>
    <source>
        <strain evidence="5 7">Hh8</strain>
    </source>
</reference>
<dbReference type="GO" id="GO:0016620">
    <property type="term" value="F:oxidoreductase activity, acting on the aldehyde or oxo group of donors, NAD or NADP as acceptor"/>
    <property type="evidence" value="ECO:0007669"/>
    <property type="project" value="InterPro"/>
</dbReference>
<evidence type="ECO:0000313" key="4">
    <source>
        <dbReference type="EMBL" id="SDM54361.1"/>
    </source>
</evidence>
<feature type="region of interest" description="Disordered" evidence="2">
    <location>
        <begin position="1"/>
        <end position="29"/>
    </location>
</feature>
<evidence type="ECO:0000256" key="2">
    <source>
        <dbReference type="SAM" id="MobiDB-lite"/>
    </source>
</evidence>
<dbReference type="InterPro" id="IPR016163">
    <property type="entry name" value="Ald_DH_C"/>
</dbReference>
<feature type="domain" description="Aldehyde dehydrogenase" evidence="3">
    <location>
        <begin position="15"/>
        <end position="447"/>
    </location>
</feature>
<dbReference type="Gene3D" id="3.40.605.10">
    <property type="entry name" value="Aldehyde Dehydrogenase, Chain A, domain 1"/>
    <property type="match status" value="1"/>
</dbReference>